<evidence type="ECO:0000313" key="4">
    <source>
        <dbReference type="Proteomes" id="UP000189810"/>
    </source>
</evidence>
<dbReference type="Pfam" id="PF13181">
    <property type="entry name" value="TPR_8"/>
    <property type="match status" value="1"/>
</dbReference>
<dbReference type="InterPro" id="IPR019734">
    <property type="entry name" value="TPR_rpt"/>
</dbReference>
<dbReference type="GO" id="GO:0008933">
    <property type="term" value="F:peptidoglycan lytic transglycosylase activity"/>
    <property type="evidence" value="ECO:0007669"/>
    <property type="project" value="InterPro"/>
</dbReference>
<dbReference type="CDD" id="cd13401">
    <property type="entry name" value="Slt70-like"/>
    <property type="match status" value="1"/>
</dbReference>
<reference evidence="3" key="1">
    <citation type="submission" date="2016-11" db="EMBL/GenBank/DDBJ databases">
        <authorList>
            <person name="Jaros S."/>
            <person name="Januszkiewicz K."/>
            <person name="Wedrychowicz H."/>
        </authorList>
    </citation>
    <scope>NUCLEOTIDE SEQUENCE [LARGE SCALE GENOMIC DNA]</scope>
    <source>
        <strain evidence="3">DSM 19557</strain>
    </source>
</reference>
<dbReference type="InterPro" id="IPR011990">
    <property type="entry name" value="TPR-like_helical_dom_sf"/>
</dbReference>
<dbReference type="STRING" id="381751.SAMN05444391_1294"/>
<keyword evidence="4" id="KW-1185">Reference proteome</keyword>
<protein>
    <submittedName>
        <fullName evidence="3">Soluble lytic murein transglycosylase</fullName>
    </submittedName>
</protein>
<dbReference type="GO" id="GO:0000270">
    <property type="term" value="P:peptidoglycan metabolic process"/>
    <property type="evidence" value="ECO:0007669"/>
    <property type="project" value="InterPro"/>
</dbReference>
<organism evidence="3 4">
    <name type="scientific">Thermocrinis minervae</name>
    <dbReference type="NCBI Taxonomy" id="381751"/>
    <lineage>
        <taxon>Bacteria</taxon>
        <taxon>Pseudomonadati</taxon>
        <taxon>Aquificota</taxon>
        <taxon>Aquificia</taxon>
        <taxon>Aquificales</taxon>
        <taxon>Aquificaceae</taxon>
        <taxon>Thermocrinis</taxon>
    </lineage>
</organism>
<proteinExistence type="inferred from homology"/>
<dbReference type="Pfam" id="PF01464">
    <property type="entry name" value="SLT"/>
    <property type="match status" value="1"/>
</dbReference>
<dbReference type="Proteomes" id="UP000189810">
    <property type="component" value="Chromosome I"/>
</dbReference>
<gene>
    <name evidence="3" type="ORF">SAMN05444391_1294</name>
</gene>
<sequence>MILLILILISFLHAQELLPTEYKLFIEFKRNNDTELGERIVKEYPDAVFLDDLKLLLAKVFYTKGEEEKAKSYLLSINPRELKPDLKEEFKKLWQRLSLDPKQGFLKSPYLFSEWAGSVRVEDPQMRLQIATELFRHRKYRAVVEFLENNYLPEACHLLGSSYVRLGDLQKGISILQDCNRKESKETLLRVYYKQGDEQAVDRLVQEDAKLALLAGKLYMSDGHLQRAFEYLSLARHSFEGNFLRGLILYSMGRYREALNSFLEASNVAKDEEEYARASFWVYKTYKVLGEEDIALDYLRRSSEGTGFYSLVASMYLGKPLDFGVLRAVFADSELPKQALTVEAIKKAGFDYYARKEAVKRIDLMSPADIVYISKVDPFVAIWMAAKKYGANSDVFRAVAYPKAYREYVNYYSRKYNVDPNLVFAVIRQESLFDPYAVSAANAKGLMQLIEPTAKRMAKLLGLESFDLFEPRQNVQLGVFYLRYLLDLWKGDVIRAVASYNAGENTVAKWPNYTDPYLFIEMIPYAETRNYVKRVLQGYYIYSSFP</sequence>
<dbReference type="PROSITE" id="PS00922">
    <property type="entry name" value="TRANSGLYCOSYLASE"/>
    <property type="match status" value="1"/>
</dbReference>
<dbReference type="RefSeq" id="WP_172838438.1">
    <property type="nucleotide sequence ID" value="NZ_LT670846.1"/>
</dbReference>
<dbReference type="AlphaFoldDB" id="A0A1M6T4C0"/>
<accession>A0A1M6T4C0</accession>
<name>A0A1M6T4C0_9AQUI</name>
<dbReference type="GO" id="GO:0016020">
    <property type="term" value="C:membrane"/>
    <property type="evidence" value="ECO:0007669"/>
    <property type="project" value="InterPro"/>
</dbReference>
<dbReference type="InterPro" id="IPR023346">
    <property type="entry name" value="Lysozyme-like_dom_sf"/>
</dbReference>
<dbReference type="Gene3D" id="1.10.530.10">
    <property type="match status" value="1"/>
</dbReference>
<feature type="domain" description="Transglycosylase SLT" evidence="2">
    <location>
        <begin position="408"/>
        <end position="514"/>
    </location>
</feature>
<dbReference type="InterPro" id="IPR000189">
    <property type="entry name" value="Transglyc_AS"/>
</dbReference>
<comment type="similarity">
    <text evidence="1">Belongs to the transglycosylase Slt family.</text>
</comment>
<dbReference type="PANTHER" id="PTHR37423">
    <property type="entry name" value="SOLUBLE LYTIC MUREIN TRANSGLYCOSYLASE-RELATED"/>
    <property type="match status" value="1"/>
</dbReference>
<evidence type="ECO:0000313" key="3">
    <source>
        <dbReference type="EMBL" id="SHK51739.1"/>
    </source>
</evidence>
<evidence type="ECO:0000259" key="2">
    <source>
        <dbReference type="Pfam" id="PF01464"/>
    </source>
</evidence>
<dbReference type="PANTHER" id="PTHR37423:SF2">
    <property type="entry name" value="MEMBRANE-BOUND LYTIC MUREIN TRANSGLYCOSYLASE C"/>
    <property type="match status" value="1"/>
</dbReference>
<dbReference type="EMBL" id="LT670846">
    <property type="protein sequence ID" value="SHK51739.1"/>
    <property type="molecule type" value="Genomic_DNA"/>
</dbReference>
<dbReference type="SUPFAM" id="SSF48452">
    <property type="entry name" value="TPR-like"/>
    <property type="match status" value="1"/>
</dbReference>
<dbReference type="Gene3D" id="1.25.40.10">
    <property type="entry name" value="Tetratricopeptide repeat domain"/>
    <property type="match status" value="1"/>
</dbReference>
<dbReference type="SUPFAM" id="SSF53955">
    <property type="entry name" value="Lysozyme-like"/>
    <property type="match status" value="1"/>
</dbReference>
<dbReference type="InterPro" id="IPR008258">
    <property type="entry name" value="Transglycosylase_SLT_dom_1"/>
</dbReference>
<evidence type="ECO:0000256" key="1">
    <source>
        <dbReference type="ARBA" id="ARBA00007734"/>
    </source>
</evidence>